<dbReference type="InterPro" id="IPR029063">
    <property type="entry name" value="SAM-dependent_MTases_sf"/>
</dbReference>
<name>A0A7W6H999_9HYPH</name>
<comment type="caution">
    <text evidence="1">The sequence shown here is derived from an EMBL/GenBank/DDBJ whole genome shotgun (WGS) entry which is preliminary data.</text>
</comment>
<proteinExistence type="predicted"/>
<dbReference type="Proteomes" id="UP000588647">
    <property type="component" value="Unassembled WGS sequence"/>
</dbReference>
<sequence length="290" mass="31602">MQSPFWHYNSSFDAVALMHAYAVTAPPDPQHVTNFLGVKVSPRFFPGILDGKAGVVEPVPIPANWHADIAEWGSVLHAVDHAGSTFRMAELGCGWGCWLNNAGAAARSRGKSIELIGVEGDLGHVEFAEEARRANGFSQTEYRIIHGIAAASKGKALFPIAEVSGQSWGLEPVLGASQNQIDAALENKTHHVLDMIPLADIAGNQPLDLLHIDIQGGEADYVQENLCDMKRLVRRVVIGTHSRQIEGRIMSTFLDAGWKIEMERPAIIAVDSGKPDIRVDGVQCWWNSEL</sequence>
<dbReference type="RefSeq" id="WP_183205222.1">
    <property type="nucleotide sequence ID" value="NZ_JAAAMM010000001.1"/>
</dbReference>
<evidence type="ECO:0008006" key="3">
    <source>
        <dbReference type="Google" id="ProtNLM"/>
    </source>
</evidence>
<evidence type="ECO:0000313" key="1">
    <source>
        <dbReference type="EMBL" id="MBB4000984.1"/>
    </source>
</evidence>
<dbReference type="EMBL" id="JACIEM010000001">
    <property type="protein sequence ID" value="MBB4000984.1"/>
    <property type="molecule type" value="Genomic_DNA"/>
</dbReference>
<dbReference type="SUPFAM" id="SSF53335">
    <property type="entry name" value="S-adenosyl-L-methionine-dependent methyltransferases"/>
    <property type="match status" value="1"/>
</dbReference>
<reference evidence="1 2" key="1">
    <citation type="submission" date="2020-08" db="EMBL/GenBank/DDBJ databases">
        <title>Genomic Encyclopedia of Type Strains, Phase IV (KMG-IV): sequencing the most valuable type-strain genomes for metagenomic binning, comparative biology and taxonomic classification.</title>
        <authorList>
            <person name="Goeker M."/>
        </authorList>
    </citation>
    <scope>NUCLEOTIDE SEQUENCE [LARGE SCALE GENOMIC DNA]</scope>
    <source>
        <strain evidence="1 2">DSM 103570</strain>
    </source>
</reference>
<keyword evidence="2" id="KW-1185">Reference proteome</keyword>
<evidence type="ECO:0000313" key="2">
    <source>
        <dbReference type="Proteomes" id="UP000588647"/>
    </source>
</evidence>
<accession>A0A7W6H999</accession>
<organism evidence="1 2">
    <name type="scientific">Aurantimonas endophytica</name>
    <dbReference type="NCBI Taxonomy" id="1522175"/>
    <lineage>
        <taxon>Bacteria</taxon>
        <taxon>Pseudomonadati</taxon>
        <taxon>Pseudomonadota</taxon>
        <taxon>Alphaproteobacteria</taxon>
        <taxon>Hyphomicrobiales</taxon>
        <taxon>Aurantimonadaceae</taxon>
        <taxon>Aurantimonas</taxon>
    </lineage>
</organism>
<dbReference type="AlphaFoldDB" id="A0A7W6H999"/>
<gene>
    <name evidence="1" type="ORF">GGR03_000031</name>
</gene>
<protein>
    <recommendedName>
        <fullName evidence="3">FkbM family methyltransferase</fullName>
    </recommendedName>
</protein>